<evidence type="ECO:0000259" key="1">
    <source>
        <dbReference type="Pfam" id="PF08276"/>
    </source>
</evidence>
<evidence type="ECO:0000313" key="3">
    <source>
        <dbReference type="Proteomes" id="UP001280121"/>
    </source>
</evidence>
<keyword evidence="3" id="KW-1185">Reference proteome</keyword>
<accession>A0AAD9TNK8</accession>
<proteinExistence type="predicted"/>
<dbReference type="PANTHER" id="PTHR32444:SF238">
    <property type="entry name" value="APPLE DOMAIN-CONTAINING PROTEIN"/>
    <property type="match status" value="1"/>
</dbReference>
<dbReference type="InterPro" id="IPR003609">
    <property type="entry name" value="Pan_app"/>
</dbReference>
<dbReference type="AlphaFoldDB" id="A0AAD9TNK8"/>
<dbReference type="EMBL" id="JANJYI010000008">
    <property type="protein sequence ID" value="KAK2639281.1"/>
    <property type="molecule type" value="Genomic_DNA"/>
</dbReference>
<dbReference type="Pfam" id="PF08276">
    <property type="entry name" value="PAN_2"/>
    <property type="match status" value="1"/>
</dbReference>
<dbReference type="Proteomes" id="UP001280121">
    <property type="component" value="Unassembled WGS sequence"/>
</dbReference>
<comment type="caution">
    <text evidence="2">The sequence shown here is derived from an EMBL/GenBank/DDBJ whole genome shotgun (WGS) entry which is preliminary data.</text>
</comment>
<organism evidence="2 3">
    <name type="scientific">Dipteronia dyeriana</name>
    <dbReference type="NCBI Taxonomy" id="168575"/>
    <lineage>
        <taxon>Eukaryota</taxon>
        <taxon>Viridiplantae</taxon>
        <taxon>Streptophyta</taxon>
        <taxon>Embryophyta</taxon>
        <taxon>Tracheophyta</taxon>
        <taxon>Spermatophyta</taxon>
        <taxon>Magnoliopsida</taxon>
        <taxon>eudicotyledons</taxon>
        <taxon>Gunneridae</taxon>
        <taxon>Pentapetalae</taxon>
        <taxon>rosids</taxon>
        <taxon>malvids</taxon>
        <taxon>Sapindales</taxon>
        <taxon>Sapindaceae</taxon>
        <taxon>Hippocastanoideae</taxon>
        <taxon>Acereae</taxon>
        <taxon>Dipteronia</taxon>
    </lineage>
</organism>
<feature type="domain" description="Apple" evidence="1">
    <location>
        <begin position="175"/>
        <end position="235"/>
    </location>
</feature>
<dbReference type="PANTHER" id="PTHR32444">
    <property type="entry name" value="BULB-TYPE LECTIN DOMAIN-CONTAINING PROTEIN"/>
    <property type="match status" value="1"/>
</dbReference>
<dbReference type="CDD" id="cd01098">
    <property type="entry name" value="PAN_AP_plant"/>
    <property type="match status" value="1"/>
</dbReference>
<name>A0AAD9TNK8_9ROSI</name>
<evidence type="ECO:0000313" key="2">
    <source>
        <dbReference type="EMBL" id="KAK2639281.1"/>
    </source>
</evidence>
<gene>
    <name evidence="2" type="ORF">Ddye_027076</name>
</gene>
<protein>
    <recommendedName>
        <fullName evidence="1">Apple domain-containing protein</fullName>
    </recommendedName>
</protein>
<sequence length="268" mass="29434">MKLGYDPLTGVSWSLVSWNSSQDPASGVFSLALDPSLELNIKHGSKIYWTGDTGHFHVFYSANRLREKSTYVTWADDLGDSTISWIVLDVSGQLKLQSCKGCSGMDTLRASMCGRSGCGAFSICNTNAQMPCGCLQGFKSESNDSWAQEPGDIWAVDARPCMRKTELGCNSSILSKKDRFLRIKFADLPINPLKLDVRSSMKCGSASLSNCSWIAYSFDEGTGSCSVWDNDLLDLKQLSEGEANGKNFYLKLADSEFDSLGRENATYH</sequence>
<reference evidence="2" key="1">
    <citation type="journal article" date="2023" name="Plant J.">
        <title>Genome sequences and population genomics provide insights into the demographic history, inbreeding, and mutation load of two 'living fossil' tree species of Dipteronia.</title>
        <authorList>
            <person name="Feng Y."/>
            <person name="Comes H.P."/>
            <person name="Chen J."/>
            <person name="Zhu S."/>
            <person name="Lu R."/>
            <person name="Zhang X."/>
            <person name="Li P."/>
            <person name="Qiu J."/>
            <person name="Olsen K.M."/>
            <person name="Qiu Y."/>
        </authorList>
    </citation>
    <scope>NUCLEOTIDE SEQUENCE</scope>
    <source>
        <strain evidence="2">KIB01</strain>
    </source>
</reference>